<feature type="region of interest" description="Disordered" evidence="1">
    <location>
        <begin position="34"/>
        <end position="81"/>
    </location>
</feature>
<dbReference type="Proteomes" id="UP000562984">
    <property type="component" value="Unassembled WGS sequence"/>
</dbReference>
<comment type="caution">
    <text evidence="2">The sequence shown here is derived from an EMBL/GenBank/DDBJ whole genome shotgun (WGS) entry which is preliminary data.</text>
</comment>
<reference evidence="2 3" key="1">
    <citation type="submission" date="2020-05" db="EMBL/GenBank/DDBJ databases">
        <title>Nakamurella sp. DB0629 isolated from air conditioner.</title>
        <authorList>
            <person name="Kim D.H."/>
            <person name="Kim D.-U."/>
        </authorList>
    </citation>
    <scope>NUCLEOTIDE SEQUENCE [LARGE SCALE GENOMIC DNA]</scope>
    <source>
        <strain evidence="2 3">DB0629</strain>
    </source>
</reference>
<evidence type="ECO:0000256" key="1">
    <source>
        <dbReference type="SAM" id="MobiDB-lite"/>
    </source>
</evidence>
<name>A0A849AL05_9ACTN</name>
<keyword evidence="3" id="KW-1185">Reference proteome</keyword>
<evidence type="ECO:0000313" key="2">
    <source>
        <dbReference type="EMBL" id="NNG37502.1"/>
    </source>
</evidence>
<protein>
    <submittedName>
        <fullName evidence="2">Uncharacterized protein</fullName>
    </submittedName>
</protein>
<evidence type="ECO:0000313" key="3">
    <source>
        <dbReference type="Proteomes" id="UP000562984"/>
    </source>
</evidence>
<gene>
    <name evidence="2" type="ORF">HKD39_17720</name>
</gene>
<accession>A0A849AL05</accession>
<dbReference type="RefSeq" id="WP_171201199.1">
    <property type="nucleotide sequence ID" value="NZ_JABEND010000014.1"/>
</dbReference>
<organism evidence="2 3">
    <name type="scientific">Nakamurella aerolata</name>
    <dbReference type="NCBI Taxonomy" id="1656892"/>
    <lineage>
        <taxon>Bacteria</taxon>
        <taxon>Bacillati</taxon>
        <taxon>Actinomycetota</taxon>
        <taxon>Actinomycetes</taxon>
        <taxon>Nakamurellales</taxon>
        <taxon>Nakamurellaceae</taxon>
        <taxon>Nakamurella</taxon>
    </lineage>
</organism>
<sequence length="81" mass="8394">MGKRHPLRRLGRGVRGVARGIGRGVSRLLGRFRRVPAGAARRGPGDDTGGSAAGVREPRNPLPTTLSGAAARPLPKEPVAP</sequence>
<dbReference type="AlphaFoldDB" id="A0A849AL05"/>
<dbReference type="EMBL" id="JABEND010000014">
    <property type="protein sequence ID" value="NNG37502.1"/>
    <property type="molecule type" value="Genomic_DNA"/>
</dbReference>
<proteinExistence type="predicted"/>